<proteinExistence type="predicted"/>
<evidence type="ECO:0000313" key="3">
    <source>
        <dbReference type="Proteomes" id="UP000509667"/>
    </source>
</evidence>
<keyword evidence="3" id="KW-1185">Reference proteome</keyword>
<keyword evidence="1" id="KW-0812">Transmembrane</keyword>
<gene>
    <name evidence="2" type="ORF">HZS55_10145</name>
</gene>
<evidence type="ECO:0000256" key="1">
    <source>
        <dbReference type="SAM" id="Phobius"/>
    </source>
</evidence>
<feature type="transmembrane region" description="Helical" evidence="1">
    <location>
        <begin position="31"/>
        <end position="54"/>
    </location>
</feature>
<dbReference type="RefSeq" id="WP_179911561.1">
    <property type="nucleotide sequence ID" value="NZ_CP058910.1"/>
</dbReference>
<dbReference type="GeneID" id="56078226"/>
<name>A0A7D5P505_9EURY</name>
<keyword evidence="1" id="KW-0472">Membrane</keyword>
<dbReference type="KEGG" id="hrr:HZS55_10145"/>
<sequence length="65" mass="6363">MSAVALAALARPALARLQRAWVAGGVVGVSQAILSGLSSGVFLAVAVFAAVHVLSRGSVEGGDFG</sequence>
<evidence type="ECO:0000313" key="2">
    <source>
        <dbReference type="EMBL" id="QLH77638.1"/>
    </source>
</evidence>
<organism evidence="2 3">
    <name type="scientific">Halosimplex rubrum</name>
    <dbReference type="NCBI Taxonomy" id="869889"/>
    <lineage>
        <taxon>Archaea</taxon>
        <taxon>Methanobacteriati</taxon>
        <taxon>Methanobacteriota</taxon>
        <taxon>Stenosarchaea group</taxon>
        <taxon>Halobacteria</taxon>
        <taxon>Halobacteriales</taxon>
        <taxon>Haloarculaceae</taxon>
        <taxon>Halosimplex</taxon>
    </lineage>
</organism>
<accession>A0A7D5P505</accession>
<dbReference type="AlphaFoldDB" id="A0A7D5P505"/>
<keyword evidence="1" id="KW-1133">Transmembrane helix</keyword>
<reference evidence="2 3" key="1">
    <citation type="submission" date="2020-07" db="EMBL/GenBank/DDBJ databases">
        <title>Halosimplex pelagicum sp. nov. and Halosimplex rubrum sp. nov., isolated from salted brown alga Laminaria, and emended description of the genus Halosimplex.</title>
        <authorList>
            <person name="Cui H."/>
        </authorList>
    </citation>
    <scope>NUCLEOTIDE SEQUENCE [LARGE SCALE GENOMIC DNA]</scope>
    <source>
        <strain evidence="2 3">R27</strain>
    </source>
</reference>
<protein>
    <submittedName>
        <fullName evidence="2">Uncharacterized protein</fullName>
    </submittedName>
</protein>
<dbReference type="EMBL" id="CP058910">
    <property type="protein sequence ID" value="QLH77638.1"/>
    <property type="molecule type" value="Genomic_DNA"/>
</dbReference>
<dbReference type="Proteomes" id="UP000509667">
    <property type="component" value="Chromosome"/>
</dbReference>